<organism evidence="3 4">
    <name type="scientific">Aulographum hederae CBS 113979</name>
    <dbReference type="NCBI Taxonomy" id="1176131"/>
    <lineage>
        <taxon>Eukaryota</taxon>
        <taxon>Fungi</taxon>
        <taxon>Dikarya</taxon>
        <taxon>Ascomycota</taxon>
        <taxon>Pezizomycotina</taxon>
        <taxon>Dothideomycetes</taxon>
        <taxon>Pleosporomycetidae</taxon>
        <taxon>Aulographales</taxon>
        <taxon>Aulographaceae</taxon>
    </lineage>
</organism>
<sequence>MSKPITAHRLLARCFQSPRHRTATPVLLPFLYQTRTIQNHAPPHPISHARPRATDSVPFEGQELTNLLDFEGGRKESTVTNTEQAAFARLFGRVNKDVQKDLPTHISQAEGSAAKAEALEFVSKFAEPLRDVAAAAVVLQREKGADALHKRKAKRLAMLREKISEAPDDFKLWRILEDTLFSPIRNLDLENPPLPKKGANKRTKKAATTAKPKYEHKMEENIVLQAIYPQVLAFAAKHLRVNFPASALLLAILPAVKAIGRDSYALGASTALYNELLRYHLSVSAHSDTVDSLFQDMENGGIEFNLQTLEILEEAAHQNHQVLIGGSQALQDFWALDSMRQWLKKIDEWIGVVTKRMEEAVMEFAQEKERLLMDASDEHQTP</sequence>
<dbReference type="AlphaFoldDB" id="A0A6G1GUC5"/>
<evidence type="ECO:0000256" key="1">
    <source>
        <dbReference type="SAM" id="MobiDB-lite"/>
    </source>
</evidence>
<proteinExistence type="predicted"/>
<evidence type="ECO:0000259" key="2">
    <source>
        <dbReference type="Pfam" id="PF19189"/>
    </source>
</evidence>
<dbReference type="Pfam" id="PF19189">
    <property type="entry name" value="Mtf2"/>
    <property type="match status" value="1"/>
</dbReference>
<dbReference type="InterPro" id="IPR040009">
    <property type="entry name" value="Mtf2/C5D6.12-like"/>
</dbReference>
<evidence type="ECO:0000313" key="4">
    <source>
        <dbReference type="Proteomes" id="UP000800041"/>
    </source>
</evidence>
<dbReference type="InterPro" id="IPR043837">
    <property type="entry name" value="Mtf2-like_C"/>
</dbReference>
<accession>A0A6G1GUC5</accession>
<dbReference type="Proteomes" id="UP000800041">
    <property type="component" value="Unassembled WGS sequence"/>
</dbReference>
<name>A0A6G1GUC5_9PEZI</name>
<feature type="region of interest" description="Disordered" evidence="1">
    <location>
        <begin position="191"/>
        <end position="211"/>
    </location>
</feature>
<feature type="domain" description="Mtf2-like C-terminal" evidence="2">
    <location>
        <begin position="154"/>
        <end position="348"/>
    </location>
</feature>
<protein>
    <recommendedName>
        <fullName evidence="2">Mtf2-like C-terminal domain-containing protein</fullName>
    </recommendedName>
</protein>
<dbReference type="PANTHER" id="PTHR39468:SF1">
    <property type="entry name" value="MTF2-LIKE C-TERMINAL DOMAIN-CONTAINING PROTEIN"/>
    <property type="match status" value="1"/>
</dbReference>
<reference evidence="3" key="1">
    <citation type="journal article" date="2020" name="Stud. Mycol.">
        <title>101 Dothideomycetes genomes: a test case for predicting lifestyles and emergence of pathogens.</title>
        <authorList>
            <person name="Haridas S."/>
            <person name="Albert R."/>
            <person name="Binder M."/>
            <person name="Bloem J."/>
            <person name="Labutti K."/>
            <person name="Salamov A."/>
            <person name="Andreopoulos B."/>
            <person name="Baker S."/>
            <person name="Barry K."/>
            <person name="Bills G."/>
            <person name="Bluhm B."/>
            <person name="Cannon C."/>
            <person name="Castanera R."/>
            <person name="Culley D."/>
            <person name="Daum C."/>
            <person name="Ezra D."/>
            <person name="Gonzalez J."/>
            <person name="Henrissat B."/>
            <person name="Kuo A."/>
            <person name="Liang C."/>
            <person name="Lipzen A."/>
            <person name="Lutzoni F."/>
            <person name="Magnuson J."/>
            <person name="Mondo S."/>
            <person name="Nolan M."/>
            <person name="Ohm R."/>
            <person name="Pangilinan J."/>
            <person name="Park H.-J."/>
            <person name="Ramirez L."/>
            <person name="Alfaro M."/>
            <person name="Sun H."/>
            <person name="Tritt A."/>
            <person name="Yoshinaga Y."/>
            <person name="Zwiers L.-H."/>
            <person name="Turgeon B."/>
            <person name="Goodwin S."/>
            <person name="Spatafora J."/>
            <person name="Crous P."/>
            <person name="Grigoriev I."/>
        </authorList>
    </citation>
    <scope>NUCLEOTIDE SEQUENCE</scope>
    <source>
        <strain evidence="3">CBS 113979</strain>
    </source>
</reference>
<dbReference type="PANTHER" id="PTHR39468">
    <property type="entry name" value="CHROMOSOME 7, WHOLE GENOME SHOTGUN SEQUENCE"/>
    <property type="match status" value="1"/>
</dbReference>
<gene>
    <name evidence="3" type="ORF">K402DRAFT_142801</name>
</gene>
<dbReference type="OrthoDB" id="2444174at2759"/>
<evidence type="ECO:0000313" key="3">
    <source>
        <dbReference type="EMBL" id="KAF1984380.1"/>
    </source>
</evidence>
<dbReference type="GO" id="GO:0005739">
    <property type="term" value="C:mitochondrion"/>
    <property type="evidence" value="ECO:0007669"/>
    <property type="project" value="InterPro"/>
</dbReference>
<keyword evidence="4" id="KW-1185">Reference proteome</keyword>
<dbReference type="EMBL" id="ML977168">
    <property type="protein sequence ID" value="KAF1984380.1"/>
    <property type="molecule type" value="Genomic_DNA"/>
</dbReference>